<dbReference type="Proteomes" id="UP000028545">
    <property type="component" value="Unassembled WGS sequence"/>
</dbReference>
<dbReference type="OrthoDB" id="5371740at2759"/>
<proteinExistence type="inferred from homology"/>
<dbReference type="SUPFAM" id="SSF51735">
    <property type="entry name" value="NAD(P)-binding Rossmann-fold domains"/>
    <property type="match status" value="1"/>
</dbReference>
<evidence type="ECO:0000256" key="1">
    <source>
        <dbReference type="ARBA" id="ARBA00006484"/>
    </source>
</evidence>
<dbReference type="PROSITE" id="PS00061">
    <property type="entry name" value="ADH_SHORT"/>
    <property type="match status" value="1"/>
</dbReference>
<dbReference type="Gene3D" id="3.40.50.720">
    <property type="entry name" value="NAD(P)-binding Rossmann-like Domain"/>
    <property type="match status" value="1"/>
</dbReference>
<dbReference type="InterPro" id="IPR020904">
    <property type="entry name" value="Sc_DH/Rdtase_CS"/>
</dbReference>
<dbReference type="AlphaFoldDB" id="A0A084G3M0"/>
<keyword evidence="3" id="KW-0560">Oxidoreductase</keyword>
<organism evidence="4 5">
    <name type="scientific">Pseudallescheria apiosperma</name>
    <name type="common">Scedosporium apiospermum</name>
    <dbReference type="NCBI Taxonomy" id="563466"/>
    <lineage>
        <taxon>Eukaryota</taxon>
        <taxon>Fungi</taxon>
        <taxon>Dikarya</taxon>
        <taxon>Ascomycota</taxon>
        <taxon>Pezizomycotina</taxon>
        <taxon>Sordariomycetes</taxon>
        <taxon>Hypocreomycetidae</taxon>
        <taxon>Microascales</taxon>
        <taxon>Microascaceae</taxon>
        <taxon>Scedosporium</taxon>
    </lineage>
</organism>
<dbReference type="RefSeq" id="XP_016641731.1">
    <property type="nucleotide sequence ID" value="XM_016788578.1"/>
</dbReference>
<dbReference type="OMA" id="HFMRHNE"/>
<dbReference type="GO" id="GO:0005737">
    <property type="term" value="C:cytoplasm"/>
    <property type="evidence" value="ECO:0007669"/>
    <property type="project" value="TreeGrafter"/>
</dbReference>
<dbReference type="EMBL" id="JOWA01000104">
    <property type="protein sequence ID" value="KEZ41932.1"/>
    <property type="molecule type" value="Genomic_DNA"/>
</dbReference>
<dbReference type="VEuPathDB" id="FungiDB:SAPIO_CDS6489"/>
<dbReference type="PANTHER" id="PTHR44229:SF4">
    <property type="entry name" value="15-HYDROXYPROSTAGLANDIN DEHYDROGENASE [NAD(+)]"/>
    <property type="match status" value="1"/>
</dbReference>
<dbReference type="Pfam" id="PF00106">
    <property type="entry name" value="adh_short"/>
    <property type="match status" value="1"/>
</dbReference>
<dbReference type="PRINTS" id="PR00081">
    <property type="entry name" value="GDHRDH"/>
</dbReference>
<dbReference type="GeneID" id="27725561"/>
<comment type="similarity">
    <text evidence="1">Belongs to the short-chain dehydrogenases/reductases (SDR) family.</text>
</comment>
<dbReference type="GO" id="GO:0016491">
    <property type="term" value="F:oxidoreductase activity"/>
    <property type="evidence" value="ECO:0007669"/>
    <property type="project" value="UniProtKB-KW"/>
</dbReference>
<dbReference type="InterPro" id="IPR002347">
    <property type="entry name" value="SDR_fam"/>
</dbReference>
<comment type="caution">
    <text evidence="4">The sequence shown here is derived from an EMBL/GenBank/DDBJ whole genome shotgun (WGS) entry which is preliminary data.</text>
</comment>
<dbReference type="PANTHER" id="PTHR44229">
    <property type="entry name" value="15-HYDROXYPROSTAGLANDIN DEHYDROGENASE [NAD(+)]"/>
    <property type="match status" value="1"/>
</dbReference>
<accession>A0A084G3M0</accession>
<evidence type="ECO:0000256" key="2">
    <source>
        <dbReference type="ARBA" id="ARBA00022857"/>
    </source>
</evidence>
<gene>
    <name evidence="4" type="ORF">SAPIO_CDS6489</name>
</gene>
<reference evidence="4 5" key="1">
    <citation type="journal article" date="2014" name="Genome Announc.">
        <title>Draft genome sequence of the pathogenic fungus Scedosporium apiospermum.</title>
        <authorList>
            <person name="Vandeputte P."/>
            <person name="Ghamrawi S."/>
            <person name="Rechenmann M."/>
            <person name="Iltis A."/>
            <person name="Giraud S."/>
            <person name="Fleury M."/>
            <person name="Thornton C."/>
            <person name="Delhaes L."/>
            <person name="Meyer W."/>
            <person name="Papon N."/>
            <person name="Bouchara J.P."/>
        </authorList>
    </citation>
    <scope>NUCLEOTIDE SEQUENCE [LARGE SCALE GENOMIC DNA]</scope>
    <source>
        <strain evidence="4 5">IHEM 14462</strain>
    </source>
</reference>
<name>A0A084G3M0_PSEDA</name>
<evidence type="ECO:0000313" key="4">
    <source>
        <dbReference type="EMBL" id="KEZ41932.1"/>
    </source>
</evidence>
<keyword evidence="5" id="KW-1185">Reference proteome</keyword>
<evidence type="ECO:0000313" key="5">
    <source>
        <dbReference type="Proteomes" id="UP000028545"/>
    </source>
</evidence>
<sequence length="304" mass="33200">MASKAQYTGKVAIITGSTSEIGHDLTKFLLSKGFSVAVTGRRVKEGEAIAKELDPEGHTVIFVQSDVSSYASQANLFRDVWNKWSRIDVVIASAGFIDKGSIYNLARKSAPVTELPPEPDLSCTDTDFKGVIYSTTLATHFMRHNPSPGGKIIVTGSMIGVHPCATFPEYCAAKAGVLHWCRVVAPVLLKKENITINCVLPGACDTPAMPGFTTAFLPEHLTLKSCLMSAYDVFLQDGRNTITGQAVETGHDKLYYYDIPEYKSGDVARRNEKVYEPWFAIIHGERSEPEDALQGPPNRNGMVP</sequence>
<evidence type="ECO:0008006" key="6">
    <source>
        <dbReference type="Google" id="ProtNLM"/>
    </source>
</evidence>
<dbReference type="KEGG" id="sapo:SAPIO_CDS6489"/>
<evidence type="ECO:0000256" key="3">
    <source>
        <dbReference type="ARBA" id="ARBA00023002"/>
    </source>
</evidence>
<dbReference type="HOGENOM" id="CLU_010194_13_0_1"/>
<keyword evidence="2" id="KW-0521">NADP</keyword>
<dbReference type="InterPro" id="IPR036291">
    <property type="entry name" value="NAD(P)-bd_dom_sf"/>
</dbReference>
<protein>
    <recommendedName>
        <fullName evidence="6">15-hydroxyprostaglandin dehydrogenase</fullName>
    </recommendedName>
</protein>